<organism evidence="1">
    <name type="scientific">Aphanomyces astaci</name>
    <name type="common">Crayfish plague agent</name>
    <dbReference type="NCBI Taxonomy" id="112090"/>
    <lineage>
        <taxon>Eukaryota</taxon>
        <taxon>Sar</taxon>
        <taxon>Stramenopiles</taxon>
        <taxon>Oomycota</taxon>
        <taxon>Saprolegniomycetes</taxon>
        <taxon>Saprolegniales</taxon>
        <taxon>Verrucalvaceae</taxon>
        <taxon>Aphanomyces</taxon>
    </lineage>
</organism>
<reference evidence="1" key="1">
    <citation type="submission" date="2013-12" db="EMBL/GenBank/DDBJ databases">
        <title>The Genome Sequence of Aphanomyces astaci APO3.</title>
        <authorList>
            <consortium name="The Broad Institute Genomics Platform"/>
            <person name="Russ C."/>
            <person name="Tyler B."/>
            <person name="van West P."/>
            <person name="Dieguez-Uribeondo J."/>
            <person name="Young S.K."/>
            <person name="Zeng Q."/>
            <person name="Gargeya S."/>
            <person name="Fitzgerald M."/>
            <person name="Abouelleil A."/>
            <person name="Alvarado L."/>
            <person name="Chapman S.B."/>
            <person name="Gainer-Dewar J."/>
            <person name="Goldberg J."/>
            <person name="Griggs A."/>
            <person name="Gujja S."/>
            <person name="Hansen M."/>
            <person name="Howarth C."/>
            <person name="Imamovic A."/>
            <person name="Ireland A."/>
            <person name="Larimer J."/>
            <person name="McCowan C."/>
            <person name="Murphy C."/>
            <person name="Pearson M."/>
            <person name="Poon T.W."/>
            <person name="Priest M."/>
            <person name="Roberts A."/>
            <person name="Saif S."/>
            <person name="Shea T."/>
            <person name="Sykes S."/>
            <person name="Wortman J."/>
            <person name="Nusbaum C."/>
            <person name="Birren B."/>
        </authorList>
    </citation>
    <scope>NUCLEOTIDE SEQUENCE [LARGE SCALE GENOMIC DNA]</scope>
    <source>
        <strain evidence="1">APO3</strain>
    </source>
</reference>
<dbReference type="EMBL" id="KI913248">
    <property type="protein sequence ID" value="ETV65124.1"/>
    <property type="molecule type" value="Genomic_DNA"/>
</dbReference>
<dbReference type="GeneID" id="20820077"/>
<dbReference type="AlphaFoldDB" id="W4FE28"/>
<gene>
    <name evidence="1" type="ORF">H257_18081</name>
</gene>
<accession>W4FE28</accession>
<evidence type="ECO:0000313" key="1">
    <source>
        <dbReference type="EMBL" id="ETV65124.1"/>
    </source>
</evidence>
<name>W4FE28_APHAT</name>
<dbReference type="RefSeq" id="XP_009845393.1">
    <property type="nucleotide sequence ID" value="XM_009847091.1"/>
</dbReference>
<proteinExistence type="predicted"/>
<sequence length="70" mass="7953">MTLLVLDLRRLRKTAPGFHLTLHSLGRQAVDSLWKAPLWNDCRCLAKTSLSRVPLETVVVCKRPPCDVTR</sequence>
<protein>
    <submittedName>
        <fullName evidence="1">Uncharacterized protein</fullName>
    </submittedName>
</protein>
<dbReference type="VEuPathDB" id="FungiDB:H257_18081"/>